<dbReference type="SFLD" id="SFLDG00358">
    <property type="entry name" value="Main_(cytGST)"/>
    <property type="match status" value="1"/>
</dbReference>
<dbReference type="OrthoDB" id="9782992at2"/>
<dbReference type="GO" id="GO:0005737">
    <property type="term" value="C:cytoplasm"/>
    <property type="evidence" value="ECO:0007669"/>
    <property type="project" value="TreeGrafter"/>
</dbReference>
<dbReference type="CDD" id="cd00299">
    <property type="entry name" value="GST_C_family"/>
    <property type="match status" value="1"/>
</dbReference>
<dbReference type="EMBL" id="NWUF01000029">
    <property type="protein sequence ID" value="PCE40401.1"/>
    <property type="molecule type" value="Genomic_DNA"/>
</dbReference>
<dbReference type="Pfam" id="PF13417">
    <property type="entry name" value="GST_N_3"/>
    <property type="match status" value="1"/>
</dbReference>
<dbReference type="InterPro" id="IPR036249">
    <property type="entry name" value="Thioredoxin-like_sf"/>
</dbReference>
<dbReference type="Proteomes" id="UP000218934">
    <property type="component" value="Unassembled WGS sequence"/>
</dbReference>
<dbReference type="SFLD" id="SFLDS00019">
    <property type="entry name" value="Glutathione_Transferase_(cytos"/>
    <property type="match status" value="1"/>
</dbReference>
<reference evidence="3 4" key="1">
    <citation type="submission" date="2017-09" db="EMBL/GenBank/DDBJ databases">
        <title>The Catabolism of 3,6-Dichlorosalicylic acid is Initiated by the Cytochrome P450 Monooxygenase DsmABC in Rhizorhabdus dicambivorans Ndbn-20.</title>
        <authorList>
            <person name="Na L."/>
        </authorList>
    </citation>
    <scope>NUCLEOTIDE SEQUENCE [LARGE SCALE GENOMIC DNA]</scope>
    <source>
        <strain evidence="3 4">Ndbn-20m</strain>
    </source>
</reference>
<evidence type="ECO:0000259" key="1">
    <source>
        <dbReference type="PROSITE" id="PS50404"/>
    </source>
</evidence>
<dbReference type="InterPro" id="IPR036282">
    <property type="entry name" value="Glutathione-S-Trfase_C_sf"/>
</dbReference>
<comment type="caution">
    <text evidence="3">The sequence shown here is derived from an EMBL/GenBank/DDBJ whole genome shotgun (WGS) entry which is preliminary data.</text>
</comment>
<dbReference type="PANTHER" id="PTHR43968:SF6">
    <property type="entry name" value="GLUTATHIONE S-TRANSFERASE OMEGA"/>
    <property type="match status" value="1"/>
</dbReference>
<dbReference type="PROSITE" id="PS50405">
    <property type="entry name" value="GST_CTER"/>
    <property type="match status" value="1"/>
</dbReference>
<dbReference type="Gene3D" id="1.20.1050.10">
    <property type="match status" value="1"/>
</dbReference>
<keyword evidence="3" id="KW-0808">Transferase</keyword>
<gene>
    <name evidence="3" type="ORF">COO09_20705</name>
</gene>
<dbReference type="Pfam" id="PF13410">
    <property type="entry name" value="GST_C_2"/>
    <property type="match status" value="1"/>
</dbReference>
<dbReference type="InterPro" id="IPR004045">
    <property type="entry name" value="Glutathione_S-Trfase_N"/>
</dbReference>
<evidence type="ECO:0000259" key="2">
    <source>
        <dbReference type="PROSITE" id="PS50405"/>
    </source>
</evidence>
<sequence length="294" mass="33021">MSPPTIWSRRAASSAIGCASSSPPARAVDGRRLMLRLHHMSESTCSQRVRLALAEKRLDWESVLVPPGGLRDQAYLALNPAGVVPTLIHQDHVLVESRIICEYLEEAFPAEPLMPLRAFERYRVRRWTKLFDDKLHLAIFVLSFVCWMRARYLALPDALRASALPGMTDPVKRRIAENLLERGWDAEILRVALRQLVSTADALETALAESRWLGGDHFSLADVDLLTVIQRLDELGAGSLLDERAAVAGWLDRSRHRLSFALAFDTWRNEETARRHSLLANEAAERFAGLIASL</sequence>
<name>A0A2A4FSM0_9SPHN</name>
<evidence type="ECO:0000313" key="4">
    <source>
        <dbReference type="Proteomes" id="UP000218934"/>
    </source>
</evidence>
<dbReference type="CDD" id="cd00570">
    <property type="entry name" value="GST_N_family"/>
    <property type="match status" value="1"/>
</dbReference>
<dbReference type="InterPro" id="IPR040079">
    <property type="entry name" value="Glutathione_S-Trfase"/>
</dbReference>
<dbReference type="InterPro" id="IPR010987">
    <property type="entry name" value="Glutathione-S-Trfase_C-like"/>
</dbReference>
<proteinExistence type="predicted"/>
<keyword evidence="4" id="KW-1185">Reference proteome</keyword>
<dbReference type="PROSITE" id="PS50404">
    <property type="entry name" value="GST_NTER"/>
    <property type="match status" value="1"/>
</dbReference>
<feature type="domain" description="GST N-terminal" evidence="1">
    <location>
        <begin position="33"/>
        <end position="112"/>
    </location>
</feature>
<dbReference type="InterPro" id="IPR050983">
    <property type="entry name" value="GST_Omega/HSP26"/>
</dbReference>
<dbReference type="SUPFAM" id="SSF52833">
    <property type="entry name" value="Thioredoxin-like"/>
    <property type="match status" value="1"/>
</dbReference>
<protein>
    <submittedName>
        <fullName evidence="3">Glutathione S-transferase family protein</fullName>
    </submittedName>
</protein>
<accession>A0A2A4FSM0</accession>
<evidence type="ECO:0000313" key="3">
    <source>
        <dbReference type="EMBL" id="PCE40401.1"/>
    </source>
</evidence>
<dbReference type="Gene3D" id="3.40.30.10">
    <property type="entry name" value="Glutaredoxin"/>
    <property type="match status" value="1"/>
</dbReference>
<dbReference type="SUPFAM" id="SSF47616">
    <property type="entry name" value="GST C-terminal domain-like"/>
    <property type="match status" value="1"/>
</dbReference>
<dbReference type="KEGG" id="rdi:CMV14_19740"/>
<dbReference type="AlphaFoldDB" id="A0A2A4FSM0"/>
<feature type="domain" description="GST C-terminal" evidence="2">
    <location>
        <begin position="117"/>
        <end position="276"/>
    </location>
</feature>
<dbReference type="GO" id="GO:0016740">
    <property type="term" value="F:transferase activity"/>
    <property type="evidence" value="ECO:0007669"/>
    <property type="project" value="UniProtKB-KW"/>
</dbReference>
<organism evidence="3 4">
    <name type="scientific">Rhizorhabdus dicambivorans</name>
    <dbReference type="NCBI Taxonomy" id="1850238"/>
    <lineage>
        <taxon>Bacteria</taxon>
        <taxon>Pseudomonadati</taxon>
        <taxon>Pseudomonadota</taxon>
        <taxon>Alphaproteobacteria</taxon>
        <taxon>Sphingomonadales</taxon>
        <taxon>Sphingomonadaceae</taxon>
        <taxon>Rhizorhabdus</taxon>
    </lineage>
</organism>
<dbReference type="PANTHER" id="PTHR43968">
    <property type="match status" value="1"/>
</dbReference>